<dbReference type="InterPro" id="IPR027417">
    <property type="entry name" value="P-loop_NTPase"/>
</dbReference>
<dbReference type="OrthoDB" id="9804720at2"/>
<dbReference type="InterPro" id="IPR022941">
    <property type="entry name" value="SRP54"/>
</dbReference>
<dbReference type="EC" id="3.6.5.4" evidence="9"/>
<keyword evidence="12" id="KW-1185">Reference proteome</keyword>
<feature type="binding site" evidence="9">
    <location>
        <begin position="106"/>
        <end position="113"/>
    </location>
    <ligand>
        <name>GTP</name>
        <dbReference type="ChEBI" id="CHEBI:37565"/>
    </ligand>
</feature>
<comment type="catalytic activity">
    <reaction evidence="8 9">
        <text>GTP + H2O = GDP + phosphate + H(+)</text>
        <dbReference type="Rhea" id="RHEA:19669"/>
        <dbReference type="ChEBI" id="CHEBI:15377"/>
        <dbReference type="ChEBI" id="CHEBI:15378"/>
        <dbReference type="ChEBI" id="CHEBI:37565"/>
        <dbReference type="ChEBI" id="CHEBI:43474"/>
        <dbReference type="ChEBI" id="CHEBI:58189"/>
        <dbReference type="EC" id="3.6.5.4"/>
    </reaction>
</comment>
<dbReference type="GO" id="GO:0005525">
    <property type="term" value="F:GTP binding"/>
    <property type="evidence" value="ECO:0007669"/>
    <property type="project" value="UniProtKB-UniRule"/>
</dbReference>
<dbReference type="InterPro" id="IPR036891">
    <property type="entry name" value="Signal_recog_part_SRP54_M_sf"/>
</dbReference>
<dbReference type="InterPro" id="IPR003593">
    <property type="entry name" value="AAA+_ATPase"/>
</dbReference>
<dbReference type="Proteomes" id="UP000182248">
    <property type="component" value="Unassembled WGS sequence"/>
</dbReference>
<feature type="domain" description="SRP54-type proteins GTP-binding" evidence="10">
    <location>
        <begin position="268"/>
        <end position="281"/>
    </location>
</feature>
<comment type="domain">
    <text evidence="9">Composed of three domains: the N-terminal N domain, which is responsible for interactions with the ribosome, the central G domain, which binds GTP, and the C-terminal M domain, which binds the RNA and the signal sequence of the RNC.</text>
</comment>
<dbReference type="GO" id="GO:0008312">
    <property type="term" value="F:7S RNA binding"/>
    <property type="evidence" value="ECO:0007669"/>
    <property type="project" value="InterPro"/>
</dbReference>
<evidence type="ECO:0000256" key="2">
    <source>
        <dbReference type="ARBA" id="ARBA00022741"/>
    </source>
</evidence>
<keyword evidence="5 9" id="KW-0342">GTP-binding</keyword>
<accession>A0A1K1QTD0</accession>
<evidence type="ECO:0000256" key="9">
    <source>
        <dbReference type="HAMAP-Rule" id="MF_00306"/>
    </source>
</evidence>
<comment type="similarity">
    <text evidence="1 9">Belongs to the GTP-binding SRP family. SRP54 subfamily.</text>
</comment>
<dbReference type="Pfam" id="PF02881">
    <property type="entry name" value="SRP54_N"/>
    <property type="match status" value="1"/>
</dbReference>
<dbReference type="CDD" id="cd18539">
    <property type="entry name" value="SRP_G"/>
    <property type="match status" value="1"/>
</dbReference>
<keyword evidence="3 9" id="KW-0378">Hydrolase</keyword>
<comment type="subunit">
    <text evidence="9">Part of the signal recognition particle protein translocation system, which is composed of SRP and FtsY.</text>
</comment>
<dbReference type="GO" id="GO:0006614">
    <property type="term" value="P:SRP-dependent cotranslational protein targeting to membrane"/>
    <property type="evidence" value="ECO:0007669"/>
    <property type="project" value="InterPro"/>
</dbReference>
<keyword evidence="4 9" id="KW-0694">RNA-binding</keyword>
<dbReference type="InterPro" id="IPR042101">
    <property type="entry name" value="SRP54_N_sf"/>
</dbReference>
<dbReference type="PROSITE" id="PS00300">
    <property type="entry name" value="SRP54"/>
    <property type="match status" value="1"/>
</dbReference>
<dbReference type="SUPFAM" id="SSF52540">
    <property type="entry name" value="P-loop containing nucleoside triphosphate hydrolases"/>
    <property type="match status" value="1"/>
</dbReference>
<feature type="binding site" evidence="9">
    <location>
        <begin position="189"/>
        <end position="193"/>
    </location>
    <ligand>
        <name>GTP</name>
        <dbReference type="ChEBI" id="CHEBI:37565"/>
    </ligand>
</feature>
<dbReference type="RefSeq" id="WP_072318035.1">
    <property type="nucleotide sequence ID" value="NZ_FPJE01000015.1"/>
</dbReference>
<evidence type="ECO:0000256" key="1">
    <source>
        <dbReference type="ARBA" id="ARBA00005450"/>
    </source>
</evidence>
<dbReference type="SMART" id="SM00963">
    <property type="entry name" value="SRP54_N"/>
    <property type="match status" value="1"/>
</dbReference>
<evidence type="ECO:0000256" key="5">
    <source>
        <dbReference type="ARBA" id="ARBA00023134"/>
    </source>
</evidence>
<sequence>MFDNLSEKLDKALHVLKGHGQITEINVAETLKEVRRALLDADVNFKIAKDFTNNVKEKALGQNVLTTLQPGQLMVKLVKDELTELMGGDAEGVNLSGNPSVILMSGLQGSGKTTFSGKLANFLKNKKTKKPLLVACDVYRPAAVDQLHVVGEQIGVEVFSDRGNTNPVAIAQAGIAHAKANGHHVVIVDTAGRLAVDEEMMNEISEIHKAIKPEETLFVVDAMTGQDAVNTAKAFNDRLDFDGVVLTKLDGDTRGGAAISIKSVVNKPIKFIGTGEKMDAIDVFHPSRMADRILGMGDVVSLVERAQEQYDEEEARKLQKKIAKNQFGFDDFLSQIQQIKKMGSMKDLLGMIPGAGKALKDVDIDDDAFKHIEAIIHSMTPEERSTPSVLNASRKKRIAKGSGTSVQEINQLLKQFNQMSKMMKMMQGGSGRKMMQMMGGMKGMR</sequence>
<dbReference type="Gene3D" id="1.20.120.140">
    <property type="entry name" value="Signal recognition particle SRP54, nucleotide-binding domain"/>
    <property type="match status" value="1"/>
</dbReference>
<dbReference type="SMART" id="SM00962">
    <property type="entry name" value="SRP54"/>
    <property type="match status" value="1"/>
</dbReference>
<dbReference type="Pfam" id="PF00448">
    <property type="entry name" value="SRP54"/>
    <property type="match status" value="1"/>
</dbReference>
<evidence type="ECO:0000256" key="3">
    <source>
        <dbReference type="ARBA" id="ARBA00022801"/>
    </source>
</evidence>
<feature type="binding site" evidence="9">
    <location>
        <begin position="247"/>
        <end position="250"/>
    </location>
    <ligand>
        <name>GTP</name>
        <dbReference type="ChEBI" id="CHEBI:37565"/>
    </ligand>
</feature>
<evidence type="ECO:0000256" key="8">
    <source>
        <dbReference type="ARBA" id="ARBA00048027"/>
    </source>
</evidence>
<evidence type="ECO:0000256" key="4">
    <source>
        <dbReference type="ARBA" id="ARBA00022884"/>
    </source>
</evidence>
<dbReference type="SUPFAM" id="SSF47446">
    <property type="entry name" value="Signal peptide-binding domain"/>
    <property type="match status" value="1"/>
</dbReference>
<evidence type="ECO:0000313" key="12">
    <source>
        <dbReference type="Proteomes" id="UP000182248"/>
    </source>
</evidence>
<dbReference type="FunFam" id="3.40.50.300:FF:000022">
    <property type="entry name" value="Signal recognition particle 54 kDa subunit"/>
    <property type="match status" value="1"/>
</dbReference>
<dbReference type="EMBL" id="FPJE01000015">
    <property type="protein sequence ID" value="SFW62891.1"/>
    <property type="molecule type" value="Genomic_DNA"/>
</dbReference>
<dbReference type="GO" id="GO:0048500">
    <property type="term" value="C:signal recognition particle"/>
    <property type="evidence" value="ECO:0007669"/>
    <property type="project" value="UniProtKB-UniRule"/>
</dbReference>
<keyword evidence="9" id="KW-0963">Cytoplasm</keyword>
<name>A0A1K1QTD0_9FLAO</name>
<dbReference type="InterPro" id="IPR013822">
    <property type="entry name" value="Signal_recog_particl_SRP54_hlx"/>
</dbReference>
<dbReference type="GO" id="GO:0003924">
    <property type="term" value="F:GTPase activity"/>
    <property type="evidence" value="ECO:0007669"/>
    <property type="project" value="UniProtKB-UniRule"/>
</dbReference>
<proteinExistence type="inferred from homology"/>
<dbReference type="SMART" id="SM00382">
    <property type="entry name" value="AAA"/>
    <property type="match status" value="1"/>
</dbReference>
<dbReference type="AlphaFoldDB" id="A0A1K1QTD0"/>
<dbReference type="InterPro" id="IPR000897">
    <property type="entry name" value="SRP54_GTPase_dom"/>
</dbReference>
<protein>
    <recommendedName>
        <fullName evidence="9">Signal recognition particle protein</fullName>
        <ecNumber evidence="9">3.6.5.4</ecNumber>
    </recommendedName>
    <alternativeName>
        <fullName evidence="9">Fifty-four homolog</fullName>
    </alternativeName>
</protein>
<keyword evidence="7 9" id="KW-0687">Ribonucleoprotein</keyword>
<gene>
    <name evidence="9" type="primary">ffh</name>
    <name evidence="11" type="ORF">SAMN02927921_02830</name>
</gene>
<dbReference type="Pfam" id="PF02978">
    <property type="entry name" value="SRP_SPB"/>
    <property type="match status" value="1"/>
</dbReference>
<dbReference type="HAMAP" id="MF_00306">
    <property type="entry name" value="SRP54"/>
    <property type="match status" value="1"/>
</dbReference>
<dbReference type="STRING" id="1150368.SAMN02927921_02830"/>
<dbReference type="Gene3D" id="3.40.50.300">
    <property type="entry name" value="P-loop containing nucleotide triphosphate hydrolases"/>
    <property type="match status" value="1"/>
</dbReference>
<comment type="subcellular location">
    <subcellularLocation>
        <location evidence="9">Cytoplasm</location>
    </subcellularLocation>
    <text evidence="9">The SRP-RNC complex is targeted to the cytoplasmic membrane.</text>
</comment>
<dbReference type="Gene3D" id="1.10.260.30">
    <property type="entry name" value="Signal recognition particle, SRP54 subunit, M-domain"/>
    <property type="match status" value="1"/>
</dbReference>
<dbReference type="InterPro" id="IPR004780">
    <property type="entry name" value="SRP"/>
</dbReference>
<organism evidence="11 12">
    <name type="scientific">Sinomicrobium oceani</name>
    <dbReference type="NCBI Taxonomy" id="1150368"/>
    <lineage>
        <taxon>Bacteria</taxon>
        <taxon>Pseudomonadati</taxon>
        <taxon>Bacteroidota</taxon>
        <taxon>Flavobacteriia</taxon>
        <taxon>Flavobacteriales</taxon>
        <taxon>Flavobacteriaceae</taxon>
        <taxon>Sinomicrobium</taxon>
    </lineage>
</organism>
<dbReference type="PANTHER" id="PTHR11564:SF5">
    <property type="entry name" value="SIGNAL RECOGNITION PARTICLE SUBUNIT SRP54"/>
    <property type="match status" value="1"/>
</dbReference>
<evidence type="ECO:0000256" key="7">
    <source>
        <dbReference type="ARBA" id="ARBA00023274"/>
    </source>
</evidence>
<evidence type="ECO:0000313" key="11">
    <source>
        <dbReference type="EMBL" id="SFW62891.1"/>
    </source>
</evidence>
<dbReference type="NCBIfam" id="TIGR00959">
    <property type="entry name" value="ffh"/>
    <property type="match status" value="1"/>
</dbReference>
<keyword evidence="6 9" id="KW-0733">Signal recognition particle</keyword>
<dbReference type="PANTHER" id="PTHR11564">
    <property type="entry name" value="SIGNAL RECOGNITION PARTICLE 54K PROTEIN SRP54"/>
    <property type="match status" value="1"/>
</dbReference>
<dbReference type="InterPro" id="IPR004125">
    <property type="entry name" value="Signal_recog_particle_SRP54_M"/>
</dbReference>
<reference evidence="11 12" key="1">
    <citation type="submission" date="2016-11" db="EMBL/GenBank/DDBJ databases">
        <authorList>
            <person name="Jaros S."/>
            <person name="Januszkiewicz K."/>
            <person name="Wedrychowicz H."/>
        </authorList>
    </citation>
    <scope>NUCLEOTIDE SEQUENCE [LARGE SCALE GENOMIC DNA]</scope>
    <source>
        <strain evidence="11 12">CGMCC 1.12145</strain>
    </source>
</reference>
<keyword evidence="2 9" id="KW-0547">Nucleotide-binding</keyword>
<evidence type="ECO:0000259" key="10">
    <source>
        <dbReference type="PROSITE" id="PS00300"/>
    </source>
</evidence>
<comment type="function">
    <text evidence="9">Involved in targeting and insertion of nascent membrane proteins into the cytoplasmic membrane. Binds to the hydrophobic signal sequence of the ribosome-nascent chain (RNC) as it emerges from the ribosomes. The SRP-RNC complex is then targeted to the cytoplasmic membrane where it interacts with the SRP receptor FtsY.</text>
</comment>
<evidence type="ECO:0000256" key="6">
    <source>
        <dbReference type="ARBA" id="ARBA00023135"/>
    </source>
</evidence>